<dbReference type="Pfam" id="PF24609">
    <property type="entry name" value="IQ_SCN5A_C"/>
    <property type="match status" value="1"/>
</dbReference>
<feature type="compositionally biased region" description="Basic and acidic residues" evidence="15">
    <location>
        <begin position="952"/>
        <end position="961"/>
    </location>
</feature>
<evidence type="ECO:0000256" key="13">
    <source>
        <dbReference type="ARBA" id="ARBA00062705"/>
    </source>
</evidence>
<proteinExistence type="inferred from homology"/>
<dbReference type="FunFam" id="1.10.287.70:FF:000112">
    <property type="entry name" value="Sodium channel protein"/>
    <property type="match status" value="1"/>
</dbReference>
<feature type="non-terminal residue" evidence="19">
    <location>
        <position position="1812"/>
    </location>
</feature>
<dbReference type="Pfam" id="PF00520">
    <property type="entry name" value="Ion_trans"/>
    <property type="match status" value="4"/>
</dbReference>
<evidence type="ECO:0000259" key="18">
    <source>
        <dbReference type="Pfam" id="PF24609"/>
    </source>
</evidence>
<sequence>KLEMASPEQKGLVPFTRESLELMKQHIAKKHDEEQREDLKPNTDLEVGKELPFVYGHLPQGMVSEPLEDVDPYYKNKNTFMVLNKKRTIFRFNATWCTFSPFSSTRRTTIKILVHPYPFLLALDCTNIRCTYSSQTSLQNTLLGIYTFEILIKVIARGIWVEHFYFFGDPWNWLDFSLLISIEYAFATKDFANVALLRYFTLSKTFLFLGLKSFAGILIHCLKKLTGVIILTLFFLSVFSLIGMGLFMGNLKHKCLRWPQENETATLHNRTGNPYYIRENFYYLEGEIYALLCGNRTDAGQCPEGYVCVKAGTNPDYGFTNFDSFGWALLALFRLMMQDYPEALYHQILYASGKVYMIFFVVISFWFTFYIASLFLGTLAMSCEEEKQKAAEKAEKTEPQFQQTVKELEEGDKAAEVQISLKLLRYVVGRIQWPGVGYNPCLFQVLLPSPVLCRTLSPGSLVFGGCWAQTGHSKVKCSLTRVAGYRASPGGGELCPASFSIPLDFSRKVILLKLWDLNNIMQDHTKLKVIDRYHVYMVHNMHTIETRSNYKQHEENMYKERLLSVAIISPMRKPQKNYKRFLSLEMSVGSFCLNDDGLNDMLNFNFFIISELKKSRKRCPLCWYRLAKTLLIWNCSPCWLKLKEFIHMIIMDPFTDLILTICIILNVCFLTLECYPMSEETNNVLSIGNLIFVGIFTAEMILKIIAMHPYGYFKVGWNIFDSLIVFHGLAEFYLANVHGMALLKIFRVLRIFKLGKYWPTFKILMVIMSNSLVALKGLVLLLFTFMFFSAVVGLKLFGRSYKECVCNIDKDCQLPHWHMHDFFHSFLNVLRILCGEWIETLWDCLKVAGQFGCIPFYMMVILIGNLLIIYLFLALVSSCSSYKAPTTEENDEAQNLQRAMARIKKGINYMFPQISCKKQHISKKTMDNINDVYVKENISDPTLSDLSNTQDFFKDKEKSSGTEKNTMTENESQSLIPSPSVSETVPIASGESDIENLDNKEIQSKSVDGSSKEKVKQSSSSECSTVDFAISEEEMVYEREKPKQLKNAVSFLTGYRRRSLPGQISGESKKGRIWQNIRKTCCKIVENGCFKCFIGLVTLLSTGALAFEDIYIDQRKTIKILLEYADMIFTYIFILEMLLKWMAYGFKAYFTDSWYKLDFMVVIVFCLSLIGKSREELKPLISIKFLRALRVLSQFERMKVVVRALIKTTLPALNVFLVCLMIWLAFSIMGVYLFAGTFYECIDPTNGERFPISEVMNKNQCESLVFNESMQWENAKFNFDNVGNGFLSLLQVATFNGWITIMNSAVDSTGVNKQPNFEDNIYMSYYFISFIVIGLFLPLSMLIGVIIANFNKLKIKGGSNIFITEKQKRQYHALRGLLHEDSQKAIRRPRNKFQRFIFDLVTSQVFNVFIMILICFQAMTIMIQSDEQSINMDIAVFWINLILVLLYTGECVLKLISFHCNYFTVGWNIFDFMVVIFSITGLFLPMMVGYYLVPPSVMELILLSRIIHILRPGKGPKVFHELLLPLMFSFPALLNISLLIFLVMFIYAIFGMYNFAYVKKEFGINDVANFETFGGSMLCLFQVTIFAGWDGMLNAIFNSKWSDCDPDKINPGTQVRGDCGNPFVGIIYFVSYILISWLIIVNMYIVVVMEFLNIASKKKAKTLSEGDFKKFFQVWKRFDPDRTQYIDSCKLSDFAASLDPPLFMAKPNKGQLVAMDLPMAAGDRIHCLDILLALTKRVIGTDVKMEKLISEMESGFVLANPFKIIYEPITTTLKRKQETVSATIIQRAYKNYRLRQNDKNTSDIHMIDDDKE</sequence>
<keyword evidence="6 14" id="KW-1133">Transmembrane helix</keyword>
<feature type="transmembrane region" description="Helical" evidence="14">
    <location>
        <begin position="856"/>
        <end position="876"/>
    </location>
</feature>
<dbReference type="GO" id="GO:0005248">
    <property type="term" value="F:voltage-gated sodium channel activity"/>
    <property type="evidence" value="ECO:0007669"/>
    <property type="project" value="InterPro"/>
</dbReference>
<name>A0A6G1A4F5_CROCR</name>
<dbReference type="Proteomes" id="UP000475037">
    <property type="component" value="Unassembled WGS sequence"/>
</dbReference>
<evidence type="ECO:0000256" key="4">
    <source>
        <dbReference type="ARBA" id="ARBA00022692"/>
    </source>
</evidence>
<evidence type="ECO:0000256" key="6">
    <source>
        <dbReference type="ARBA" id="ARBA00022989"/>
    </source>
</evidence>
<feature type="non-terminal residue" evidence="19">
    <location>
        <position position="1"/>
    </location>
</feature>
<dbReference type="Gene3D" id="1.20.120.350">
    <property type="entry name" value="Voltage-gated potassium channels. Chain C"/>
    <property type="match status" value="4"/>
</dbReference>
<keyword evidence="7 14" id="KW-0472">Membrane</keyword>
<feature type="transmembrane region" description="Helical" evidence="14">
    <location>
        <begin position="1396"/>
        <end position="1423"/>
    </location>
</feature>
<dbReference type="EMBL" id="VOAJ01024671">
    <property type="protein sequence ID" value="KAF0870666.1"/>
    <property type="molecule type" value="Genomic_DNA"/>
</dbReference>
<dbReference type="PANTHER" id="PTHR10037">
    <property type="entry name" value="VOLTAGE-GATED CATION CHANNEL CALCIUM AND SODIUM"/>
    <property type="match status" value="1"/>
</dbReference>
<evidence type="ECO:0000256" key="1">
    <source>
        <dbReference type="ARBA" id="ARBA00004651"/>
    </source>
</evidence>
<dbReference type="CDD" id="cd13433">
    <property type="entry name" value="Na_channel_gate"/>
    <property type="match status" value="1"/>
</dbReference>
<evidence type="ECO:0000259" key="16">
    <source>
        <dbReference type="Pfam" id="PF00520"/>
    </source>
</evidence>
<feature type="compositionally biased region" description="Polar residues" evidence="15">
    <location>
        <begin position="962"/>
        <end position="983"/>
    </location>
</feature>
<keyword evidence="14" id="KW-0915">Sodium</keyword>
<evidence type="ECO:0000313" key="20">
    <source>
        <dbReference type="Proteomes" id="UP000475037"/>
    </source>
</evidence>
<evidence type="ECO:0000256" key="12">
    <source>
        <dbReference type="ARBA" id="ARBA00060976"/>
    </source>
</evidence>
<keyword evidence="14" id="KW-0813">Transport</keyword>
<keyword evidence="3" id="KW-0597">Phosphoprotein</keyword>
<organism evidence="19 20">
    <name type="scientific">Crocuta crocuta</name>
    <name type="common">Spotted hyena</name>
    <dbReference type="NCBI Taxonomy" id="9678"/>
    <lineage>
        <taxon>Eukaryota</taxon>
        <taxon>Metazoa</taxon>
        <taxon>Chordata</taxon>
        <taxon>Craniata</taxon>
        <taxon>Vertebrata</taxon>
        <taxon>Euteleostomi</taxon>
        <taxon>Mammalia</taxon>
        <taxon>Eutheria</taxon>
        <taxon>Laurasiatheria</taxon>
        <taxon>Carnivora</taxon>
        <taxon>Feliformia</taxon>
        <taxon>Hyaenidae</taxon>
        <taxon>Crocuta</taxon>
    </lineage>
</organism>
<feature type="transmembrane region" description="Helical" evidence="14">
    <location>
        <begin position="225"/>
        <end position="247"/>
    </location>
</feature>
<feature type="domain" description="SCN5A-like C-terminal IQ motif" evidence="18">
    <location>
        <begin position="1771"/>
        <end position="1803"/>
    </location>
</feature>
<feature type="transmembrane region" description="Helical" evidence="14">
    <location>
        <begin position="1469"/>
        <end position="1493"/>
    </location>
</feature>
<feature type="domain" description="Ion transport" evidence="16">
    <location>
        <begin position="653"/>
        <end position="878"/>
    </location>
</feature>
<dbReference type="FunFam" id="1.10.238.10:FF:000171">
    <property type="entry name" value="Sodium channel protein"/>
    <property type="match status" value="1"/>
</dbReference>
<evidence type="ECO:0000256" key="5">
    <source>
        <dbReference type="ARBA" id="ARBA00022737"/>
    </source>
</evidence>
<dbReference type="InterPro" id="IPR001696">
    <property type="entry name" value="Na_channel_asu"/>
</dbReference>
<evidence type="ECO:0000256" key="9">
    <source>
        <dbReference type="ARBA" id="ARBA00023180"/>
    </source>
</evidence>
<keyword evidence="14" id="KW-0851">Voltage-gated channel</keyword>
<evidence type="ECO:0000256" key="15">
    <source>
        <dbReference type="SAM" id="MobiDB-lite"/>
    </source>
</evidence>
<dbReference type="Gene3D" id="1.10.287.70">
    <property type="match status" value="4"/>
</dbReference>
<dbReference type="FunFam" id="1.10.287.70:FF:000091">
    <property type="entry name" value="Sodium channel protein"/>
    <property type="match status" value="1"/>
</dbReference>
<dbReference type="InterPro" id="IPR010526">
    <property type="entry name" value="Na_trans_assoc_dom"/>
</dbReference>
<feature type="transmembrane region" description="Helical" evidence="14">
    <location>
        <begin position="1213"/>
        <end position="1235"/>
    </location>
</feature>
<feature type="transmembrane region" description="Helical" evidence="14">
    <location>
        <begin position="684"/>
        <end position="702"/>
    </location>
</feature>
<comment type="function">
    <text evidence="11">Sodium leak channel functioning as an osmosensor regulating sodium ion levels in various tissues and organs. While most sodium channels are voltage-gated, SCN7A is not and lets sodium flow through membrane along its concentration gradient. In glial cells of the central nervous system, senses body-fluid sodium levels and controls salt intake behavior as well as voluntary water intake through activation of nearby neurons to maintain appropriate sodium levels in the body. By mediating sodium influx into keratinocytes, also plays a role in skin barrier homeostasis.</text>
</comment>
<dbReference type="FunFam" id="1.20.5.1190:FF:000006">
    <property type="entry name" value="Sodium channel protein"/>
    <property type="match status" value="1"/>
</dbReference>
<gene>
    <name evidence="19" type="primary">Scn7a</name>
    <name evidence="19" type="ORF">FOF47_R20612</name>
</gene>
<keyword evidence="9" id="KW-0325">Glycoprotein</keyword>
<protein>
    <recommendedName>
        <fullName evidence="14">Sodium channel protein</fullName>
    </recommendedName>
</protein>
<dbReference type="InterPro" id="IPR058542">
    <property type="entry name" value="IQ_SCN5A_C"/>
</dbReference>
<reference evidence="19 20" key="1">
    <citation type="submission" date="2019-11" db="EMBL/GenBank/DDBJ databases">
        <authorList>
            <person name="Yang C."/>
            <person name="Li F."/>
        </authorList>
    </citation>
    <scope>NUCLEOTIDE SEQUENCE [LARGE SCALE GENOMIC DNA]</scope>
    <source>
        <strain evidence="19">KB4526</strain>
        <tissue evidence="19">Muscle</tissue>
    </source>
</reference>
<keyword evidence="14" id="KW-0739">Sodium transport</keyword>
<feature type="transmembrane region" description="Helical" evidence="14">
    <location>
        <begin position="1154"/>
        <end position="1171"/>
    </location>
</feature>
<feature type="domain" description="Ion transport" evidence="16">
    <location>
        <begin position="1089"/>
        <end position="1354"/>
    </location>
</feature>
<evidence type="ECO:0000256" key="10">
    <source>
        <dbReference type="ARBA" id="ARBA00036239"/>
    </source>
</evidence>
<feature type="transmembrane region" description="Helical" evidence="14">
    <location>
        <begin position="654"/>
        <end position="672"/>
    </location>
</feature>
<feature type="region of interest" description="Disordered" evidence="15">
    <location>
        <begin position="949"/>
        <end position="1018"/>
    </location>
</feature>
<keyword evidence="20" id="KW-1185">Reference proteome</keyword>
<comment type="function">
    <text evidence="14">Mediates the voltage-dependent sodium ion permeability of excitable membranes. Assuming opened or closed conformations in response to the voltage difference across the membrane, the protein forms a sodium-selective channel through which Na(+) ions may pass in accordance with their electrochemical gradient.</text>
</comment>
<feature type="transmembrane region" description="Helical" evidence="14">
    <location>
        <begin position="1626"/>
        <end position="1652"/>
    </location>
</feature>
<keyword evidence="4 14" id="KW-0812">Transmembrane</keyword>
<comment type="caution">
    <text evidence="19">The sequence shown here is derived from an EMBL/GenBank/DDBJ whole genome shotgun (WGS) entry which is preliminary data.</text>
</comment>
<feature type="transmembrane region" description="Helical" evidence="14">
    <location>
        <begin position="199"/>
        <end position="219"/>
    </location>
</feature>
<feature type="domain" description="Sodium ion transport-associated" evidence="17">
    <location>
        <begin position="892"/>
        <end position="1081"/>
    </location>
</feature>
<evidence type="ECO:0000259" key="17">
    <source>
        <dbReference type="Pfam" id="PF06512"/>
    </source>
</evidence>
<comment type="subcellular location">
    <subcellularLocation>
        <location evidence="1 14">Cell membrane</location>
        <topology evidence="1 14">Multi-pass membrane protein</topology>
    </subcellularLocation>
</comment>
<dbReference type="GO" id="GO:0055078">
    <property type="term" value="P:sodium ion homeostasis"/>
    <property type="evidence" value="ECO:0007669"/>
    <property type="project" value="TreeGrafter"/>
</dbReference>
<keyword evidence="14" id="KW-0406">Ion transport</keyword>
<dbReference type="InterPro" id="IPR043203">
    <property type="entry name" value="VGCC_Ca_Na"/>
</dbReference>
<feature type="transmembrane region" description="Helical" evidence="14">
    <location>
        <begin position="1124"/>
        <end position="1142"/>
    </location>
</feature>
<evidence type="ECO:0000313" key="19">
    <source>
        <dbReference type="EMBL" id="KAF0870666.1"/>
    </source>
</evidence>
<dbReference type="Pfam" id="PF06512">
    <property type="entry name" value="Na_trans_assoc"/>
    <property type="match status" value="1"/>
</dbReference>
<dbReference type="Gene3D" id="1.20.5.1190">
    <property type="entry name" value="iswi atpase"/>
    <property type="match status" value="1"/>
</dbReference>
<evidence type="ECO:0000256" key="7">
    <source>
        <dbReference type="ARBA" id="ARBA00023136"/>
    </source>
</evidence>
<dbReference type="SUPFAM" id="SSF81324">
    <property type="entry name" value="Voltage-gated potassium channels"/>
    <property type="match status" value="4"/>
</dbReference>
<dbReference type="InterPro" id="IPR027359">
    <property type="entry name" value="Volt_channel_dom_sf"/>
</dbReference>
<keyword evidence="14" id="KW-0894">Sodium channel</keyword>
<evidence type="ECO:0000256" key="3">
    <source>
        <dbReference type="ARBA" id="ARBA00022553"/>
    </source>
</evidence>
<evidence type="ECO:0000256" key="2">
    <source>
        <dbReference type="ARBA" id="ARBA00022475"/>
    </source>
</evidence>
<comment type="subunit">
    <text evidence="13">The sodium channel formed by SCN7A is probably a heterooligomeric complex consisting of the ion conducting pore forming alpha subunit SCN7A and regulatory beta subunits such as SCN3B. Interacts with ATP1A1; activates ATP1A1 and thereby indirectly signals to nearby neurons to regulate sodium homeostasis.</text>
</comment>
<accession>A0A6G1A4F5</accession>
<dbReference type="PRINTS" id="PR00170">
    <property type="entry name" value="NACHANNEL"/>
</dbReference>
<comment type="similarity">
    <text evidence="12">Belongs to the sodium channel (TC 1.A.1.10) family. SCN7A subfamily.</text>
</comment>
<keyword evidence="8" id="KW-1015">Disulfide bond</keyword>
<dbReference type="InterPro" id="IPR044564">
    <property type="entry name" value="Na_chnl_inactivation_gate"/>
</dbReference>
<comment type="catalytic activity">
    <reaction evidence="10">
        <text>Na(+)(in) = Na(+)(out)</text>
        <dbReference type="Rhea" id="RHEA:34963"/>
        <dbReference type="ChEBI" id="CHEBI:29101"/>
    </reaction>
</comment>
<feature type="transmembrane region" description="Helical" evidence="14">
    <location>
        <begin position="1567"/>
        <end position="1589"/>
    </location>
</feature>
<feature type="domain" description="Ion transport" evidence="16">
    <location>
        <begin position="136"/>
        <end position="390"/>
    </location>
</feature>
<feature type="transmembrane region" description="Helical" evidence="14">
    <location>
        <begin position="1325"/>
        <end position="1350"/>
    </location>
</feature>
<feature type="transmembrane region" description="Helical" evidence="14">
    <location>
        <begin position="355"/>
        <end position="381"/>
    </location>
</feature>
<feature type="transmembrane region" description="Helical" evidence="14">
    <location>
        <begin position="1532"/>
        <end position="1555"/>
    </location>
</feature>
<evidence type="ECO:0000256" key="8">
    <source>
        <dbReference type="ARBA" id="ARBA00023157"/>
    </source>
</evidence>
<comment type="caution">
    <text evidence="14">Lacks conserved residue(s) required for the propagation of feature annotation.</text>
</comment>
<evidence type="ECO:0000256" key="14">
    <source>
        <dbReference type="RuleBase" id="RU361132"/>
    </source>
</evidence>
<dbReference type="GO" id="GO:0001518">
    <property type="term" value="C:voltage-gated sodium channel complex"/>
    <property type="evidence" value="ECO:0007669"/>
    <property type="project" value="UniProtKB-UniRule"/>
</dbReference>
<feature type="domain" description="Ion transport" evidence="16">
    <location>
        <begin position="1404"/>
        <end position="1653"/>
    </location>
</feature>
<keyword evidence="14" id="KW-0407">Ion channel</keyword>
<keyword evidence="2" id="KW-1003">Cell membrane</keyword>
<dbReference type="PANTHER" id="PTHR10037:SF14">
    <property type="entry name" value="SODIUM CHANNEL PROTEIN"/>
    <property type="match status" value="1"/>
</dbReference>
<keyword evidence="5" id="KW-0677">Repeat</keyword>
<dbReference type="InterPro" id="IPR005821">
    <property type="entry name" value="Ion_trans_dom"/>
</dbReference>
<feature type="transmembrane region" description="Helical" evidence="14">
    <location>
        <begin position="763"/>
        <end position="792"/>
    </location>
</feature>
<dbReference type="FunFam" id="1.20.120.350:FF:000002">
    <property type="entry name" value="Sodium channel protein"/>
    <property type="match status" value="1"/>
</dbReference>
<evidence type="ECO:0000256" key="11">
    <source>
        <dbReference type="ARBA" id="ARBA00055010"/>
    </source>
</evidence>
<feature type="transmembrane region" description="Helical" evidence="14">
    <location>
        <begin position="723"/>
        <end position="743"/>
    </location>
</feature>
<feature type="transmembrane region" description="Helical" evidence="14">
    <location>
        <begin position="1435"/>
        <end position="1457"/>
    </location>
</feature>
<dbReference type="FunFam" id="1.20.120.350:FF:000059">
    <property type="entry name" value="Sodium channel protein"/>
    <property type="match status" value="1"/>
</dbReference>
<dbReference type="FunFam" id="1.20.120.350:FF:000057">
    <property type="entry name" value="Sodium channel protein"/>
    <property type="match status" value="1"/>
</dbReference>
<dbReference type="Gene3D" id="1.10.238.10">
    <property type="entry name" value="EF-hand"/>
    <property type="match status" value="1"/>
</dbReference>